<reference evidence="2" key="1">
    <citation type="thesis" date="2021" institute="BYU ScholarsArchive" country="Provo, UT, USA">
        <title>Applications of and Algorithms for Genome Assembly and Genomic Analyses with an Emphasis on Marine Teleosts.</title>
        <authorList>
            <person name="Pickett B.D."/>
        </authorList>
    </citation>
    <scope>NUCLEOTIDE SEQUENCE</scope>
    <source>
        <strain evidence="2">HI-2016</strain>
    </source>
</reference>
<protein>
    <submittedName>
        <fullName evidence="2">Uncharacterized protein</fullName>
    </submittedName>
</protein>
<dbReference type="EMBL" id="JAFBMS010000006">
    <property type="protein sequence ID" value="KAG9352034.1"/>
    <property type="molecule type" value="Genomic_DNA"/>
</dbReference>
<feature type="compositionally biased region" description="Basic residues" evidence="1">
    <location>
        <begin position="58"/>
        <end position="68"/>
    </location>
</feature>
<name>A0A8T2PHT2_9TELE</name>
<accession>A0A8T2PHT2</accession>
<feature type="region of interest" description="Disordered" evidence="1">
    <location>
        <begin position="1"/>
        <end position="68"/>
    </location>
</feature>
<gene>
    <name evidence="2" type="ORF">JZ751_023285</name>
</gene>
<evidence type="ECO:0000256" key="1">
    <source>
        <dbReference type="SAM" id="MobiDB-lite"/>
    </source>
</evidence>
<keyword evidence="3" id="KW-1185">Reference proteome</keyword>
<dbReference type="AlphaFoldDB" id="A0A8T2PHT2"/>
<evidence type="ECO:0000313" key="3">
    <source>
        <dbReference type="Proteomes" id="UP000824540"/>
    </source>
</evidence>
<organism evidence="2 3">
    <name type="scientific">Albula glossodonta</name>
    <name type="common">roundjaw bonefish</name>
    <dbReference type="NCBI Taxonomy" id="121402"/>
    <lineage>
        <taxon>Eukaryota</taxon>
        <taxon>Metazoa</taxon>
        <taxon>Chordata</taxon>
        <taxon>Craniata</taxon>
        <taxon>Vertebrata</taxon>
        <taxon>Euteleostomi</taxon>
        <taxon>Actinopterygii</taxon>
        <taxon>Neopterygii</taxon>
        <taxon>Teleostei</taxon>
        <taxon>Albuliformes</taxon>
        <taxon>Albulidae</taxon>
        <taxon>Albula</taxon>
    </lineage>
</organism>
<sequence length="68" mass="8071">MADPLHREKRERERERQRESKRERRRRPEGAGLKAIPVDKCNMECPRGVSARPAPRLKPPRKVMRSLD</sequence>
<feature type="compositionally biased region" description="Basic and acidic residues" evidence="1">
    <location>
        <begin position="1"/>
        <end position="29"/>
    </location>
</feature>
<proteinExistence type="predicted"/>
<dbReference type="Proteomes" id="UP000824540">
    <property type="component" value="Unassembled WGS sequence"/>
</dbReference>
<evidence type="ECO:0000313" key="2">
    <source>
        <dbReference type="EMBL" id="KAG9352034.1"/>
    </source>
</evidence>
<comment type="caution">
    <text evidence="2">The sequence shown here is derived from an EMBL/GenBank/DDBJ whole genome shotgun (WGS) entry which is preliminary data.</text>
</comment>